<keyword evidence="2" id="KW-1185">Reference proteome</keyword>
<organism evidence="1 2">
    <name type="scientific">Paraburkholderia largidicola</name>
    <dbReference type="NCBI Taxonomy" id="3014751"/>
    <lineage>
        <taxon>Bacteria</taxon>
        <taxon>Pseudomonadati</taxon>
        <taxon>Pseudomonadota</taxon>
        <taxon>Betaproteobacteria</taxon>
        <taxon>Burkholderiales</taxon>
        <taxon>Burkholderiaceae</taxon>
        <taxon>Paraburkholderia</taxon>
    </lineage>
</organism>
<keyword evidence="1" id="KW-0614">Plasmid</keyword>
<protein>
    <submittedName>
        <fullName evidence="1">Uncharacterized protein</fullName>
    </submittedName>
</protein>
<dbReference type="AlphaFoldDB" id="A0A7I8C6H9"/>
<sequence>MTSKIKPFGFSSHEGDVGHSVVFGPTRTGMSVMALFKELASGHPGGKASLTQAGNHAPYYRRFEKRK</sequence>
<accession>A0A7I8C6H9</accession>
<dbReference type="RefSeq" id="WP_180727805.1">
    <property type="nucleotide sequence ID" value="NZ_AP023178.1"/>
</dbReference>
<name>A0A7I8C6H9_9BURK</name>
<evidence type="ECO:0000313" key="2">
    <source>
        <dbReference type="Proteomes" id="UP000510888"/>
    </source>
</evidence>
<gene>
    <name evidence="1" type="ORF">PPGU16_84470</name>
</gene>
<dbReference type="EMBL" id="AP023178">
    <property type="protein sequence ID" value="BCF95380.1"/>
    <property type="molecule type" value="Genomic_DNA"/>
</dbReference>
<dbReference type="Proteomes" id="UP000510888">
    <property type="component" value="Plasmid PPGU16_p3"/>
</dbReference>
<reference evidence="1 2" key="1">
    <citation type="journal article" date="2020" name="Genes (Basel)">
        <title>Genomic Comparison of Insect Gut Symbionts from Divergent Burkholderia Subclades.</title>
        <authorList>
            <person name="Takeshita K."/>
            <person name="Kikuchi Y."/>
        </authorList>
    </citation>
    <scope>NUCLEOTIDE SEQUENCE [LARGE SCALE GENOMIC DNA]</scope>
    <source>
        <strain evidence="1 2">PGU16</strain>
        <plasmid evidence="1 2">PPGU16_p3</plasmid>
    </source>
</reference>
<proteinExistence type="predicted"/>
<dbReference type="KEGG" id="plad:PPGU16_84470"/>
<evidence type="ECO:0000313" key="1">
    <source>
        <dbReference type="EMBL" id="BCF95380.1"/>
    </source>
</evidence>
<geneLocation type="plasmid" evidence="1 2">
    <name>PPGU16_p3</name>
</geneLocation>